<reference evidence="1 2" key="1">
    <citation type="submission" date="2019-03" db="EMBL/GenBank/DDBJ databases">
        <title>Genomics of glacier-inhabiting Cryobacterium strains.</title>
        <authorList>
            <person name="Liu Q."/>
            <person name="Xin Y.-H."/>
        </authorList>
    </citation>
    <scope>NUCLEOTIDE SEQUENCE [LARGE SCALE GENOMIC DNA]</scope>
    <source>
        <strain evidence="1 2">CGMCC 1.4292</strain>
    </source>
</reference>
<dbReference type="Proteomes" id="UP000298218">
    <property type="component" value="Unassembled WGS sequence"/>
</dbReference>
<organism evidence="1 2">
    <name type="scientific">Cryobacterium psychrophilum</name>
    <dbReference type="NCBI Taxonomy" id="41988"/>
    <lineage>
        <taxon>Bacteria</taxon>
        <taxon>Bacillati</taxon>
        <taxon>Actinomycetota</taxon>
        <taxon>Actinomycetes</taxon>
        <taxon>Micrococcales</taxon>
        <taxon>Microbacteriaceae</taxon>
        <taxon>Cryobacterium</taxon>
    </lineage>
</organism>
<accession>A0A4Y8KSQ6</accession>
<gene>
    <name evidence="1" type="ORF">E3T53_01860</name>
</gene>
<evidence type="ECO:0000313" key="1">
    <source>
        <dbReference type="EMBL" id="TFD81764.1"/>
    </source>
</evidence>
<sequence>MSGAHRDADTAADAYGLDHTRPPAPPGSELAWESTITAPTEWVPYVYTDAEVHTHTTRRRLSIAALVCGLLGLLLGIIGVWGVFISVTAVILALIARTVEYRARVFWLSGLVAGLGGILLAVFWFLYITQVVLA</sequence>
<proteinExistence type="predicted"/>
<dbReference type="EMBL" id="SOHQ01000007">
    <property type="protein sequence ID" value="TFD81764.1"/>
    <property type="molecule type" value="Genomic_DNA"/>
</dbReference>
<evidence type="ECO:0000313" key="2">
    <source>
        <dbReference type="Proteomes" id="UP000298218"/>
    </source>
</evidence>
<dbReference type="OrthoDB" id="5126493at2"/>
<comment type="caution">
    <text evidence="1">The sequence shown here is derived from an EMBL/GenBank/DDBJ whole genome shotgun (WGS) entry which is preliminary data.</text>
</comment>
<dbReference type="AlphaFoldDB" id="A0A4Y8KSQ6"/>
<protein>
    <submittedName>
        <fullName evidence="1">Uncharacterized protein</fullName>
    </submittedName>
</protein>
<name>A0A4Y8KSQ6_9MICO</name>
<dbReference type="RefSeq" id="WP_134172570.1">
    <property type="nucleotide sequence ID" value="NZ_SODI01000001.1"/>
</dbReference>
<keyword evidence="2" id="KW-1185">Reference proteome</keyword>